<sequence>MQLTLLGTGNALATHIYNTCFVLSDGESHVLVDGGGGNGLFTQLEKAGLSILEIHHIIMTHKHTDHFFGVIWALRAISQQMNAGAYEGDAYFYGHDEVITLLEKMAQEFLPQAIVKNIHQRIHLITVHDGEIRPIINREFVFFDIHSTKAKQYGFRVTLDDGYLTCLGDEPYCEEEREYVSYAKWLLCEAFCLKSEADLFHPYEKHHSTVYDAAKLAEDLHVRHLVLYHSEEGRLNKLERYLQEAQSVYSGDLHIPHDLEKIDL</sequence>
<evidence type="ECO:0000313" key="1">
    <source>
        <dbReference type="EMBL" id="BBH25922.1"/>
    </source>
</evidence>
<dbReference type="PANTHER" id="PTHR46018">
    <property type="entry name" value="ZINC PHOSPHODIESTERASE ELAC PROTEIN 1"/>
    <property type="match status" value="1"/>
</dbReference>
<dbReference type="Pfam" id="PF23023">
    <property type="entry name" value="Anti-Pycsar_Apyc1"/>
    <property type="match status" value="1"/>
</dbReference>
<dbReference type="KEGG" id="ebm:SG0102_08560"/>
<dbReference type="EMBL" id="AP019309">
    <property type="protein sequence ID" value="BBH25922.1"/>
    <property type="molecule type" value="Genomic_DNA"/>
</dbReference>
<accession>A0A3G9J5P7</accession>
<dbReference type="RefSeq" id="WP_125118840.1">
    <property type="nucleotide sequence ID" value="NZ_AP019309.1"/>
</dbReference>
<name>A0A3G9J5P7_9FIRM</name>
<dbReference type="AlphaFoldDB" id="A0A3G9J5P7"/>
<keyword evidence="1" id="KW-0378">Hydrolase</keyword>
<dbReference type="InterPro" id="IPR036866">
    <property type="entry name" value="RibonucZ/Hydroxyglut_hydro"/>
</dbReference>
<gene>
    <name evidence="1" type="ORF">SG0102_08560</name>
</gene>
<dbReference type="PANTHER" id="PTHR46018:SF7">
    <property type="entry name" value="RIBONUCLEASE Z"/>
    <property type="match status" value="1"/>
</dbReference>
<dbReference type="Gene3D" id="3.60.15.10">
    <property type="entry name" value="Ribonuclease Z/Hydroxyacylglutathione hydrolase-like"/>
    <property type="match status" value="1"/>
</dbReference>
<proteinExistence type="predicted"/>
<keyword evidence="2" id="KW-1185">Reference proteome</keyword>
<dbReference type="SUPFAM" id="SSF56281">
    <property type="entry name" value="Metallo-hydrolase/oxidoreductase"/>
    <property type="match status" value="1"/>
</dbReference>
<dbReference type="Proteomes" id="UP000268059">
    <property type="component" value="Chromosome"/>
</dbReference>
<evidence type="ECO:0000313" key="2">
    <source>
        <dbReference type="Proteomes" id="UP000268059"/>
    </source>
</evidence>
<protein>
    <submittedName>
        <fullName evidence="1">MBL fold metallo-hydrolase</fullName>
    </submittedName>
</protein>
<dbReference type="InParanoid" id="A0A3G9J5P7"/>
<reference evidence="1 2" key="1">
    <citation type="submission" date="2018-11" db="EMBL/GenBank/DDBJ databases">
        <title>Novel Erysipelotrichaceae bacterium isolated from small intestine of a swine.</title>
        <authorList>
            <person name="Kim J.S."/>
            <person name="Choe H."/>
            <person name="Lee Y.R."/>
            <person name="Kim K.M."/>
            <person name="Park D.S."/>
        </authorList>
    </citation>
    <scope>NUCLEOTIDE SEQUENCE [LARGE SCALE GENOMIC DNA]</scope>
    <source>
        <strain evidence="1 2">SG0102</strain>
    </source>
</reference>
<dbReference type="GO" id="GO:0042781">
    <property type="term" value="F:3'-tRNA processing endoribonuclease activity"/>
    <property type="evidence" value="ECO:0007669"/>
    <property type="project" value="TreeGrafter"/>
</dbReference>
<dbReference type="OrthoDB" id="9794898at2"/>
<organism evidence="1 2">
    <name type="scientific">Intestinibaculum porci</name>
    <dbReference type="NCBI Taxonomy" id="2487118"/>
    <lineage>
        <taxon>Bacteria</taxon>
        <taxon>Bacillati</taxon>
        <taxon>Bacillota</taxon>
        <taxon>Erysipelotrichia</taxon>
        <taxon>Erysipelotrichales</taxon>
        <taxon>Erysipelotrichaceae</taxon>
        <taxon>Intestinibaculum</taxon>
    </lineage>
</organism>